<dbReference type="PANTHER" id="PTHR42951:SF4">
    <property type="entry name" value="ACYL-COENZYME A THIOESTERASE MBLAC2"/>
    <property type="match status" value="1"/>
</dbReference>
<keyword evidence="2" id="KW-0378">Hydrolase</keyword>
<feature type="domain" description="Metallo-beta-lactamase" evidence="1">
    <location>
        <begin position="29"/>
        <end position="226"/>
    </location>
</feature>
<organism evidence="2 3">
    <name type="scientific">Pseudonocardia cypriaca</name>
    <dbReference type="NCBI Taxonomy" id="882449"/>
    <lineage>
        <taxon>Bacteria</taxon>
        <taxon>Bacillati</taxon>
        <taxon>Actinomycetota</taxon>
        <taxon>Actinomycetes</taxon>
        <taxon>Pseudonocardiales</taxon>
        <taxon>Pseudonocardiaceae</taxon>
        <taxon>Pseudonocardia</taxon>
    </lineage>
</organism>
<dbReference type="Proteomes" id="UP000319818">
    <property type="component" value="Unassembled WGS sequence"/>
</dbReference>
<sequence>MASVPFSRGLHEVAPSCWAWFEPPGSWGLSNSGLVRIGDEMLVIDTQNDVGRARAVRAAATDLGGPGSVTTVVNTHEDGDHWFGNTVFDGARIVATTAAAAGMRTLRVDPRRLSDVGDEGTALRRWSRWRASIYDYEGWRPVYPTETFDGARTLEVGDGAVELREVGPAHTGGDAIVHIPEAGVVYAGDILFHRSTPIVWAGPVSNYIAACDVILSLDPAVVVPGHGPVAGTSGVRETRNYLSRLLEHAARCVEAGTPLEQAYRSFDPGEYRLWPHASRAFQSIRAVYAELRPDLSDLSWQEAMEIVLADDAS</sequence>
<keyword evidence="3" id="KW-1185">Reference proteome</keyword>
<dbReference type="EMBL" id="VFPH01000001">
    <property type="protein sequence ID" value="TQM43730.1"/>
    <property type="molecule type" value="Genomic_DNA"/>
</dbReference>
<dbReference type="Gene3D" id="3.60.15.10">
    <property type="entry name" value="Ribonuclease Z/Hydroxyacylglutathione hydrolase-like"/>
    <property type="match status" value="1"/>
</dbReference>
<dbReference type="SUPFAM" id="SSF56281">
    <property type="entry name" value="Metallo-hydrolase/oxidoreductase"/>
    <property type="match status" value="1"/>
</dbReference>
<dbReference type="GO" id="GO:0016787">
    <property type="term" value="F:hydrolase activity"/>
    <property type="evidence" value="ECO:0007669"/>
    <property type="project" value="UniProtKB-KW"/>
</dbReference>
<comment type="caution">
    <text evidence="2">The sequence shown here is derived from an EMBL/GenBank/DDBJ whole genome shotgun (WGS) entry which is preliminary data.</text>
</comment>
<reference evidence="2 3" key="1">
    <citation type="submission" date="2019-06" db="EMBL/GenBank/DDBJ databases">
        <title>Sequencing the genomes of 1000 actinobacteria strains.</title>
        <authorList>
            <person name="Klenk H.-P."/>
        </authorList>
    </citation>
    <scope>NUCLEOTIDE SEQUENCE [LARGE SCALE GENOMIC DNA]</scope>
    <source>
        <strain evidence="2 3">DSM 45511</strain>
    </source>
</reference>
<dbReference type="InterPro" id="IPR050855">
    <property type="entry name" value="NDM-1-like"/>
</dbReference>
<proteinExistence type="predicted"/>
<name>A0A543GCD3_9PSEU</name>
<evidence type="ECO:0000313" key="3">
    <source>
        <dbReference type="Proteomes" id="UP000319818"/>
    </source>
</evidence>
<evidence type="ECO:0000259" key="1">
    <source>
        <dbReference type="SMART" id="SM00849"/>
    </source>
</evidence>
<dbReference type="InterPro" id="IPR036866">
    <property type="entry name" value="RibonucZ/Hydroxyglut_hydro"/>
</dbReference>
<dbReference type="CDD" id="cd16282">
    <property type="entry name" value="metallo-hydrolase-like_MBL-fold"/>
    <property type="match status" value="1"/>
</dbReference>
<gene>
    <name evidence="2" type="ORF">FB388_1080</name>
</gene>
<accession>A0A543GCD3</accession>
<dbReference type="PANTHER" id="PTHR42951">
    <property type="entry name" value="METALLO-BETA-LACTAMASE DOMAIN-CONTAINING"/>
    <property type="match status" value="1"/>
</dbReference>
<protein>
    <submittedName>
        <fullName evidence="2">Glyoxylase-like metal-dependent hydrolase (Beta-lactamase superfamily II)</fullName>
    </submittedName>
</protein>
<evidence type="ECO:0000313" key="2">
    <source>
        <dbReference type="EMBL" id="TQM43730.1"/>
    </source>
</evidence>
<dbReference type="Pfam" id="PF00753">
    <property type="entry name" value="Lactamase_B"/>
    <property type="match status" value="1"/>
</dbReference>
<dbReference type="SMART" id="SM00849">
    <property type="entry name" value="Lactamase_B"/>
    <property type="match status" value="1"/>
</dbReference>
<dbReference type="RefSeq" id="WP_211361776.1">
    <property type="nucleotide sequence ID" value="NZ_VFPH01000001.1"/>
</dbReference>
<dbReference type="InterPro" id="IPR001279">
    <property type="entry name" value="Metallo-B-lactamas"/>
</dbReference>
<dbReference type="AlphaFoldDB" id="A0A543GCD3"/>